<evidence type="ECO:0000256" key="4">
    <source>
        <dbReference type="PROSITE-ProRule" id="PRU00834"/>
    </source>
</evidence>
<protein>
    <submittedName>
        <fullName evidence="7">DNL zinc finger-domain-containing protein</fullName>
    </submittedName>
</protein>
<evidence type="ECO:0000259" key="6">
    <source>
        <dbReference type="PROSITE" id="PS51501"/>
    </source>
</evidence>
<keyword evidence="2 4" id="KW-0863">Zinc-finger</keyword>
<dbReference type="GO" id="GO:0008270">
    <property type="term" value="F:zinc ion binding"/>
    <property type="evidence" value="ECO:0007669"/>
    <property type="project" value="UniProtKB-KW"/>
</dbReference>
<dbReference type="PANTHER" id="PTHR20922">
    <property type="entry name" value="DNL-TYPE ZINC FINGER PROTEIN"/>
    <property type="match status" value="1"/>
</dbReference>
<evidence type="ECO:0000313" key="7">
    <source>
        <dbReference type="EMBL" id="KAK3902587.1"/>
    </source>
</evidence>
<name>A0AAN6MKJ7_9PEZI</name>
<dbReference type="Proteomes" id="UP001303889">
    <property type="component" value="Unassembled WGS sequence"/>
</dbReference>
<sequence length="223" mass="24224">MASHRALASIPASLSRLASPATRAALHRRQPPLSFTTPTATLRLAHSIPRPRKPSPFQQQSQQPTQPQQPQQPPTPSPPASTFPPASLPTSPSQGQSPTSRPNIASQPHYELTFTCIPCSTRSRHRVSKQGYHHGSVLIACPGCKNRHVISDHLSIFGDKGGPTTVEDLLRAKGEDVKRGVLEEDGDWEVWEDGSMTVREGWVEKADQEGKGGEELPPGATFK</sequence>
<dbReference type="Pfam" id="PF05180">
    <property type="entry name" value="zf-DNL"/>
    <property type="match status" value="1"/>
</dbReference>
<dbReference type="GO" id="GO:0030150">
    <property type="term" value="P:protein import into mitochondrial matrix"/>
    <property type="evidence" value="ECO:0007669"/>
    <property type="project" value="TreeGrafter"/>
</dbReference>
<comment type="caution">
    <text evidence="7">The sequence shown here is derived from an EMBL/GenBank/DDBJ whole genome shotgun (WGS) entry which is preliminary data.</text>
</comment>
<feature type="compositionally biased region" description="Low complexity" evidence="5">
    <location>
        <begin position="83"/>
        <end position="102"/>
    </location>
</feature>
<reference evidence="7" key="2">
    <citation type="submission" date="2023-05" db="EMBL/GenBank/DDBJ databases">
        <authorList>
            <consortium name="Lawrence Berkeley National Laboratory"/>
            <person name="Steindorff A."/>
            <person name="Hensen N."/>
            <person name="Bonometti L."/>
            <person name="Westerberg I."/>
            <person name="Brannstrom I.O."/>
            <person name="Guillou S."/>
            <person name="Cros-Aarteil S."/>
            <person name="Calhoun S."/>
            <person name="Haridas S."/>
            <person name="Kuo A."/>
            <person name="Mondo S."/>
            <person name="Pangilinan J."/>
            <person name="Riley R."/>
            <person name="Labutti K."/>
            <person name="Andreopoulos B."/>
            <person name="Lipzen A."/>
            <person name="Chen C."/>
            <person name="Yanf M."/>
            <person name="Daum C."/>
            <person name="Ng V."/>
            <person name="Clum A."/>
            <person name="Ohm R."/>
            <person name="Martin F."/>
            <person name="Silar P."/>
            <person name="Natvig D."/>
            <person name="Lalanne C."/>
            <person name="Gautier V."/>
            <person name="Ament-Velasquez S.L."/>
            <person name="Kruys A."/>
            <person name="Hutchinson M.I."/>
            <person name="Powell A.J."/>
            <person name="Barry K."/>
            <person name="Miller A.N."/>
            <person name="Grigoriev I.V."/>
            <person name="Debuchy R."/>
            <person name="Gladieux P."/>
            <person name="Thoren M.H."/>
            <person name="Johannesson H."/>
        </authorList>
    </citation>
    <scope>NUCLEOTIDE SEQUENCE</scope>
    <source>
        <strain evidence="7">CBS 103.79</strain>
    </source>
</reference>
<dbReference type="AlphaFoldDB" id="A0AAN6MKJ7"/>
<dbReference type="GO" id="GO:0005739">
    <property type="term" value="C:mitochondrion"/>
    <property type="evidence" value="ECO:0007669"/>
    <property type="project" value="TreeGrafter"/>
</dbReference>
<feature type="domain" description="DNL-type" evidence="6">
    <location>
        <begin position="105"/>
        <end position="202"/>
    </location>
</feature>
<reference evidence="7" key="1">
    <citation type="journal article" date="2023" name="Mol. Phylogenet. Evol.">
        <title>Genome-scale phylogeny and comparative genomics of the fungal order Sordariales.</title>
        <authorList>
            <person name="Hensen N."/>
            <person name="Bonometti L."/>
            <person name="Westerberg I."/>
            <person name="Brannstrom I.O."/>
            <person name="Guillou S."/>
            <person name="Cros-Aarteil S."/>
            <person name="Calhoun S."/>
            <person name="Haridas S."/>
            <person name="Kuo A."/>
            <person name="Mondo S."/>
            <person name="Pangilinan J."/>
            <person name="Riley R."/>
            <person name="LaButti K."/>
            <person name="Andreopoulos B."/>
            <person name="Lipzen A."/>
            <person name="Chen C."/>
            <person name="Yan M."/>
            <person name="Daum C."/>
            <person name="Ng V."/>
            <person name="Clum A."/>
            <person name="Steindorff A."/>
            <person name="Ohm R.A."/>
            <person name="Martin F."/>
            <person name="Silar P."/>
            <person name="Natvig D.O."/>
            <person name="Lalanne C."/>
            <person name="Gautier V."/>
            <person name="Ament-Velasquez S.L."/>
            <person name="Kruys A."/>
            <person name="Hutchinson M.I."/>
            <person name="Powell A.J."/>
            <person name="Barry K."/>
            <person name="Miller A.N."/>
            <person name="Grigoriev I.V."/>
            <person name="Debuchy R."/>
            <person name="Gladieux P."/>
            <person name="Hiltunen Thoren M."/>
            <person name="Johannesson H."/>
        </authorList>
    </citation>
    <scope>NUCLEOTIDE SEQUENCE</scope>
    <source>
        <strain evidence="7">CBS 103.79</strain>
    </source>
</reference>
<feature type="compositionally biased region" description="Pro residues" evidence="5">
    <location>
        <begin position="70"/>
        <end position="82"/>
    </location>
</feature>
<keyword evidence="8" id="KW-1185">Reference proteome</keyword>
<evidence type="ECO:0000256" key="5">
    <source>
        <dbReference type="SAM" id="MobiDB-lite"/>
    </source>
</evidence>
<dbReference type="GO" id="GO:0006457">
    <property type="term" value="P:protein folding"/>
    <property type="evidence" value="ECO:0007669"/>
    <property type="project" value="TreeGrafter"/>
</dbReference>
<dbReference type="GO" id="GO:0050821">
    <property type="term" value="P:protein stabilization"/>
    <property type="evidence" value="ECO:0007669"/>
    <property type="project" value="TreeGrafter"/>
</dbReference>
<keyword evidence="1" id="KW-0479">Metal-binding</keyword>
<dbReference type="InterPro" id="IPR024158">
    <property type="entry name" value="Mt_import_TIM15"/>
</dbReference>
<feature type="non-terminal residue" evidence="7">
    <location>
        <position position="223"/>
    </location>
</feature>
<evidence type="ECO:0000313" key="8">
    <source>
        <dbReference type="Proteomes" id="UP001303889"/>
    </source>
</evidence>
<dbReference type="GO" id="GO:0051087">
    <property type="term" value="F:protein-folding chaperone binding"/>
    <property type="evidence" value="ECO:0007669"/>
    <property type="project" value="TreeGrafter"/>
</dbReference>
<organism evidence="7 8">
    <name type="scientific">Staphylotrichum tortipilum</name>
    <dbReference type="NCBI Taxonomy" id="2831512"/>
    <lineage>
        <taxon>Eukaryota</taxon>
        <taxon>Fungi</taxon>
        <taxon>Dikarya</taxon>
        <taxon>Ascomycota</taxon>
        <taxon>Pezizomycotina</taxon>
        <taxon>Sordariomycetes</taxon>
        <taxon>Sordariomycetidae</taxon>
        <taxon>Sordariales</taxon>
        <taxon>Chaetomiaceae</taxon>
        <taxon>Staphylotrichum</taxon>
    </lineage>
</organism>
<evidence type="ECO:0000256" key="3">
    <source>
        <dbReference type="ARBA" id="ARBA00022833"/>
    </source>
</evidence>
<keyword evidence="3" id="KW-0862">Zinc</keyword>
<dbReference type="PANTHER" id="PTHR20922:SF13">
    <property type="entry name" value="DNL-TYPE ZINC FINGER PROTEIN"/>
    <property type="match status" value="1"/>
</dbReference>
<proteinExistence type="predicted"/>
<dbReference type="PROSITE" id="PS51501">
    <property type="entry name" value="ZF_DNL"/>
    <property type="match status" value="1"/>
</dbReference>
<dbReference type="EMBL" id="MU855499">
    <property type="protein sequence ID" value="KAK3902587.1"/>
    <property type="molecule type" value="Genomic_DNA"/>
</dbReference>
<accession>A0AAN6MKJ7</accession>
<evidence type="ECO:0000256" key="1">
    <source>
        <dbReference type="ARBA" id="ARBA00022723"/>
    </source>
</evidence>
<feature type="region of interest" description="Disordered" evidence="5">
    <location>
        <begin position="1"/>
        <end position="106"/>
    </location>
</feature>
<gene>
    <name evidence="7" type="ORF">C8A05DRAFT_33697</name>
</gene>
<evidence type="ECO:0000256" key="2">
    <source>
        <dbReference type="ARBA" id="ARBA00022771"/>
    </source>
</evidence>
<feature type="compositionally biased region" description="Low complexity" evidence="5">
    <location>
        <begin position="55"/>
        <end position="69"/>
    </location>
</feature>
<dbReference type="InterPro" id="IPR007853">
    <property type="entry name" value="Znf_DNL-typ"/>
</dbReference>